<evidence type="ECO:0000313" key="4">
    <source>
        <dbReference type="EMBL" id="GIQ87881.1"/>
    </source>
</evidence>
<protein>
    <recommendedName>
        <fullName evidence="6">Anaphase-promoting complex subunit 4 WD40 domain-containing protein</fullName>
    </recommendedName>
</protein>
<dbReference type="PANTHER" id="PTHR44019:SF8">
    <property type="entry name" value="POC1 CENTRIOLAR PROTEIN HOMOLOG"/>
    <property type="match status" value="1"/>
</dbReference>
<feature type="compositionally biased region" description="Basic and acidic residues" evidence="3">
    <location>
        <begin position="174"/>
        <end position="194"/>
    </location>
</feature>
<evidence type="ECO:0008006" key="6">
    <source>
        <dbReference type="Google" id="ProtNLM"/>
    </source>
</evidence>
<reference evidence="4 5" key="1">
    <citation type="journal article" date="2018" name="PLoS ONE">
        <title>The draft genome of Kipferlia bialata reveals reductive genome evolution in fornicate parasites.</title>
        <authorList>
            <person name="Tanifuji G."/>
            <person name="Takabayashi S."/>
            <person name="Kume K."/>
            <person name="Takagi M."/>
            <person name="Nakayama T."/>
            <person name="Kamikawa R."/>
            <person name="Inagaki Y."/>
            <person name="Hashimoto T."/>
        </authorList>
    </citation>
    <scope>NUCLEOTIDE SEQUENCE [LARGE SCALE GENOMIC DNA]</scope>
    <source>
        <strain evidence="4">NY0173</strain>
    </source>
</reference>
<dbReference type="InterPro" id="IPR050505">
    <property type="entry name" value="WDR55/POC1"/>
</dbReference>
<keyword evidence="1" id="KW-0853">WD repeat</keyword>
<keyword evidence="5" id="KW-1185">Reference proteome</keyword>
<dbReference type="Pfam" id="PF00400">
    <property type="entry name" value="WD40"/>
    <property type="match status" value="2"/>
</dbReference>
<dbReference type="Gene3D" id="2.130.10.10">
    <property type="entry name" value="YVTN repeat-like/Quinoprotein amine dehydrogenase"/>
    <property type="match status" value="1"/>
</dbReference>
<keyword evidence="2" id="KW-0677">Repeat</keyword>
<comment type="caution">
    <text evidence="4">The sequence shown here is derived from an EMBL/GenBank/DDBJ whole genome shotgun (WGS) entry which is preliminary data.</text>
</comment>
<proteinExistence type="predicted"/>
<feature type="region of interest" description="Disordered" evidence="3">
    <location>
        <begin position="169"/>
        <end position="236"/>
    </location>
</feature>
<feature type="compositionally biased region" description="Basic and acidic residues" evidence="3">
    <location>
        <begin position="209"/>
        <end position="220"/>
    </location>
</feature>
<accession>A0A9K3GMI8</accession>
<evidence type="ECO:0000256" key="1">
    <source>
        <dbReference type="ARBA" id="ARBA00022574"/>
    </source>
</evidence>
<feature type="non-terminal residue" evidence="4">
    <location>
        <position position="317"/>
    </location>
</feature>
<dbReference type="SUPFAM" id="SSF50978">
    <property type="entry name" value="WD40 repeat-like"/>
    <property type="match status" value="1"/>
</dbReference>
<dbReference type="InterPro" id="IPR001680">
    <property type="entry name" value="WD40_rpt"/>
</dbReference>
<dbReference type="OrthoDB" id="10264588at2759"/>
<dbReference type="SMART" id="SM00320">
    <property type="entry name" value="WD40"/>
    <property type="match status" value="3"/>
</dbReference>
<organism evidence="4 5">
    <name type="scientific">Kipferlia bialata</name>
    <dbReference type="NCBI Taxonomy" id="797122"/>
    <lineage>
        <taxon>Eukaryota</taxon>
        <taxon>Metamonada</taxon>
        <taxon>Carpediemonas-like organisms</taxon>
        <taxon>Kipferlia</taxon>
    </lineage>
</organism>
<dbReference type="InterPro" id="IPR015943">
    <property type="entry name" value="WD40/YVTN_repeat-like_dom_sf"/>
</dbReference>
<evidence type="ECO:0000256" key="3">
    <source>
        <dbReference type="SAM" id="MobiDB-lite"/>
    </source>
</evidence>
<dbReference type="EMBL" id="BDIP01003580">
    <property type="protein sequence ID" value="GIQ87881.1"/>
    <property type="molecule type" value="Genomic_DNA"/>
</dbReference>
<evidence type="ECO:0000313" key="5">
    <source>
        <dbReference type="Proteomes" id="UP000265618"/>
    </source>
</evidence>
<sequence length="317" mass="34646">RLWDTTTRETLSIIDVTLVQDIEGEEEGEGERDAVEVPEREVDRRRGASCIAWSPDGNVLALGVGGEVHLYDVRLGANGQAHTLSQRYACHTGPVVCLSYVPWPEEEGKEATEGRVLLSGGMDGNIKVLDTLYGRVAYTVRGHDGGVASLASTKGGFLSGGTDGRLLMWGIGGKGEKKGEGEKRGSPKAQERERRPRSRPSSAQSRGRAMKERERERDTEGDMELPGGPYGQPRRVKKKPVLDAKTVPIVAHQSALGDSVVTALDRVLVQLQQLETTQRTFSSMLGSIEDRLSALEGEKERERIGGKGRMWGDKRDE</sequence>
<dbReference type="PANTHER" id="PTHR44019">
    <property type="entry name" value="WD REPEAT-CONTAINING PROTEIN 55"/>
    <property type="match status" value="1"/>
</dbReference>
<dbReference type="InterPro" id="IPR036322">
    <property type="entry name" value="WD40_repeat_dom_sf"/>
</dbReference>
<dbReference type="Proteomes" id="UP000265618">
    <property type="component" value="Unassembled WGS sequence"/>
</dbReference>
<gene>
    <name evidence="4" type="ORF">KIPB_010016</name>
</gene>
<name>A0A9K3GMI8_9EUKA</name>
<evidence type="ECO:0000256" key="2">
    <source>
        <dbReference type="ARBA" id="ARBA00022737"/>
    </source>
</evidence>
<dbReference type="AlphaFoldDB" id="A0A9K3GMI8"/>